<proteinExistence type="predicted"/>
<name>A0ACC2RLA9_9FUNG</name>
<comment type="caution">
    <text evidence="1">The sequence shown here is derived from an EMBL/GenBank/DDBJ whole genome shotgun (WGS) entry which is preliminary data.</text>
</comment>
<evidence type="ECO:0000313" key="1">
    <source>
        <dbReference type="EMBL" id="KAJ9050755.1"/>
    </source>
</evidence>
<accession>A0ACC2RLA9</accession>
<keyword evidence="2" id="KW-1185">Reference proteome</keyword>
<reference evidence="1" key="1">
    <citation type="submission" date="2022-04" db="EMBL/GenBank/DDBJ databases">
        <title>Genome of the entomopathogenic fungus Entomophthora muscae.</title>
        <authorList>
            <person name="Elya C."/>
            <person name="Lovett B.R."/>
            <person name="Lee E."/>
            <person name="Macias A.M."/>
            <person name="Hajek A.E."/>
            <person name="De Bivort B.L."/>
            <person name="Kasson M.T."/>
            <person name="De Fine Licht H.H."/>
            <person name="Stajich J.E."/>
        </authorList>
    </citation>
    <scope>NUCLEOTIDE SEQUENCE</scope>
    <source>
        <strain evidence="1">Berkeley</strain>
    </source>
</reference>
<protein>
    <submittedName>
        <fullName evidence="1">Gluconate transport-inducing protein</fullName>
    </submittedName>
</protein>
<sequence>MGDFVGYVRDVSDAFVLLEAATRGYISTVKSRPKGKVDERMCAGYTIIFDSRTTGMTRWVDGKSWSSSRFRDGFFVYQELPVTKTSLFKKAISVISPRGHRYHLINYFTRGYIQGTHKTPFEFINLLPNGSELLTAAQDYRYSKCFRTSSRACGKLYPAPNSSTRTDQISHTARWIKNSWHTFSKSSEQSLPSLDTLGILNLNSSQTHSYSWSEIEDKQQLALLSKHLAL</sequence>
<gene>
    <name evidence="1" type="primary">PTH2_4</name>
    <name evidence="1" type="ORF">DSO57_1011443</name>
</gene>
<dbReference type="EMBL" id="QTSX02007139">
    <property type="protein sequence ID" value="KAJ9050755.1"/>
    <property type="molecule type" value="Genomic_DNA"/>
</dbReference>
<evidence type="ECO:0000313" key="2">
    <source>
        <dbReference type="Proteomes" id="UP001165960"/>
    </source>
</evidence>
<dbReference type="Proteomes" id="UP001165960">
    <property type="component" value="Unassembled WGS sequence"/>
</dbReference>
<organism evidence="1 2">
    <name type="scientific">Entomophthora muscae</name>
    <dbReference type="NCBI Taxonomy" id="34485"/>
    <lineage>
        <taxon>Eukaryota</taxon>
        <taxon>Fungi</taxon>
        <taxon>Fungi incertae sedis</taxon>
        <taxon>Zoopagomycota</taxon>
        <taxon>Entomophthoromycotina</taxon>
        <taxon>Entomophthoromycetes</taxon>
        <taxon>Entomophthorales</taxon>
        <taxon>Entomophthoraceae</taxon>
        <taxon>Entomophthora</taxon>
    </lineage>
</organism>